<organism evidence="1 2">
    <name type="scientific">Halocaridina rubra</name>
    <name type="common">Hawaiian red shrimp</name>
    <dbReference type="NCBI Taxonomy" id="373956"/>
    <lineage>
        <taxon>Eukaryota</taxon>
        <taxon>Metazoa</taxon>
        <taxon>Ecdysozoa</taxon>
        <taxon>Arthropoda</taxon>
        <taxon>Crustacea</taxon>
        <taxon>Multicrustacea</taxon>
        <taxon>Malacostraca</taxon>
        <taxon>Eumalacostraca</taxon>
        <taxon>Eucarida</taxon>
        <taxon>Decapoda</taxon>
        <taxon>Pleocyemata</taxon>
        <taxon>Caridea</taxon>
        <taxon>Atyoidea</taxon>
        <taxon>Atyidae</taxon>
        <taxon>Halocaridina</taxon>
    </lineage>
</organism>
<feature type="non-terminal residue" evidence="1">
    <location>
        <position position="1"/>
    </location>
</feature>
<accession>A0AAN8WRC2</accession>
<sequence>LRRELIEQRGAETTLDVKIHLDGMKRVVTRRQRYFSQKVEDTPFSLGIALPDGYGKYKVFGQIELSRAIQDPRSNRAMDHFSTGNWSLHPEWVYCEYKYDDGQHDFSPEELMTDFLSRAQKPHWKWRSTRTRPPEHSMSHTTSSCFKPEGTFNQKSLGKILWRGISLRYYRCIYQTIIALSEFIRKDFSIPLLLY</sequence>
<dbReference type="AlphaFoldDB" id="A0AAN8WRC2"/>
<comment type="caution">
    <text evidence="1">The sequence shown here is derived from an EMBL/GenBank/DDBJ whole genome shotgun (WGS) entry which is preliminary data.</text>
</comment>
<evidence type="ECO:0000313" key="2">
    <source>
        <dbReference type="Proteomes" id="UP001381693"/>
    </source>
</evidence>
<reference evidence="1 2" key="1">
    <citation type="submission" date="2023-11" db="EMBL/GenBank/DDBJ databases">
        <title>Halocaridina rubra genome assembly.</title>
        <authorList>
            <person name="Smith C."/>
        </authorList>
    </citation>
    <scope>NUCLEOTIDE SEQUENCE [LARGE SCALE GENOMIC DNA]</scope>
    <source>
        <strain evidence="1">EP-1</strain>
        <tissue evidence="1">Whole</tissue>
    </source>
</reference>
<name>A0AAN8WRC2_HALRR</name>
<dbReference type="EMBL" id="JAXCGZ010017104">
    <property type="protein sequence ID" value="KAK7068846.1"/>
    <property type="molecule type" value="Genomic_DNA"/>
</dbReference>
<keyword evidence="2" id="KW-1185">Reference proteome</keyword>
<protein>
    <submittedName>
        <fullName evidence="1">Voltage-dependent calcium channel subunit alpha-2/delta-4</fullName>
    </submittedName>
</protein>
<gene>
    <name evidence="1" type="primary">CACNA2D4_2</name>
    <name evidence="1" type="ORF">SK128_015929</name>
</gene>
<dbReference type="Proteomes" id="UP001381693">
    <property type="component" value="Unassembled WGS sequence"/>
</dbReference>
<proteinExistence type="predicted"/>
<evidence type="ECO:0000313" key="1">
    <source>
        <dbReference type="EMBL" id="KAK7068846.1"/>
    </source>
</evidence>